<organism evidence="4 5">
    <name type="scientific">Nitrosomonas ureae</name>
    <dbReference type="NCBI Taxonomy" id="44577"/>
    <lineage>
        <taxon>Bacteria</taxon>
        <taxon>Pseudomonadati</taxon>
        <taxon>Pseudomonadota</taxon>
        <taxon>Betaproteobacteria</taxon>
        <taxon>Nitrosomonadales</taxon>
        <taxon>Nitrosomonadaceae</taxon>
        <taxon>Nitrosomonas</taxon>
    </lineage>
</organism>
<evidence type="ECO:0000256" key="1">
    <source>
        <dbReference type="ARBA" id="ARBA00023125"/>
    </source>
</evidence>
<dbReference type="Proteomes" id="UP000244110">
    <property type="component" value="Unassembled WGS sequence"/>
</dbReference>
<proteinExistence type="predicted"/>
<reference evidence="4 5" key="1">
    <citation type="submission" date="2016-10" db="EMBL/GenBank/DDBJ databases">
        <authorList>
            <person name="de Groot N.N."/>
        </authorList>
    </citation>
    <scope>NUCLEOTIDE SEQUENCE [LARGE SCALE GENOMIC DNA]</scope>
    <source>
        <strain evidence="4 5">Nm9</strain>
    </source>
</reference>
<evidence type="ECO:0000313" key="6">
    <source>
        <dbReference type="Proteomes" id="UP000244110"/>
    </source>
</evidence>
<dbReference type="AlphaFoldDB" id="A0A1H9ESB9"/>
<sequence>MRRAIARGQSLKEVLRIEKTGKTFAEYALDCIEHKKAGWRNSKHASQWINTLQQYAFPTLGEKSISNIGVDDIKSVLTPIWKGKTETASRVR</sequence>
<dbReference type="Proteomes" id="UP000181998">
    <property type="component" value="Unassembled WGS sequence"/>
</dbReference>
<dbReference type="EMBL" id="FOFX01000034">
    <property type="protein sequence ID" value="SEQ28559.1"/>
    <property type="molecule type" value="Genomic_DNA"/>
</dbReference>
<evidence type="ECO:0000313" key="5">
    <source>
        <dbReference type="Proteomes" id="UP000181998"/>
    </source>
</evidence>
<name>A0A1H9ESB9_9PROT</name>
<dbReference type="RefSeq" id="WP_083381501.1">
    <property type="nucleotide sequence ID" value="NZ_FOFX01000034.1"/>
</dbReference>
<evidence type="ECO:0000313" key="4">
    <source>
        <dbReference type="EMBL" id="SEQ28559.1"/>
    </source>
</evidence>
<dbReference type="Gene3D" id="1.10.150.130">
    <property type="match status" value="1"/>
</dbReference>
<gene>
    <name evidence="3" type="ORF">C8R28_102212</name>
    <name evidence="4" type="ORF">SAMN05421510_10347</name>
</gene>
<dbReference type="InterPro" id="IPR010998">
    <property type="entry name" value="Integrase_recombinase_N"/>
</dbReference>
<accession>A0A1H9ESB9</accession>
<keyword evidence="1" id="KW-0238">DNA-binding</keyword>
<dbReference type="InterPro" id="IPR053876">
    <property type="entry name" value="Phage_int_M"/>
</dbReference>
<dbReference type="Pfam" id="PF22022">
    <property type="entry name" value="Phage_int_M"/>
    <property type="match status" value="1"/>
</dbReference>
<protein>
    <recommendedName>
        <fullName evidence="2">Phage integrase central domain-containing protein</fullName>
    </recommendedName>
</protein>
<dbReference type="InterPro" id="IPR011010">
    <property type="entry name" value="DNA_brk_join_enz"/>
</dbReference>
<feature type="domain" description="Phage integrase central" evidence="2">
    <location>
        <begin position="24"/>
        <end position="92"/>
    </location>
</feature>
<evidence type="ECO:0000259" key="2">
    <source>
        <dbReference type="Pfam" id="PF22022"/>
    </source>
</evidence>
<evidence type="ECO:0000313" key="3">
    <source>
        <dbReference type="EMBL" id="PTQ83687.1"/>
    </source>
</evidence>
<dbReference type="GO" id="GO:0003677">
    <property type="term" value="F:DNA binding"/>
    <property type="evidence" value="ECO:0007669"/>
    <property type="project" value="UniProtKB-KW"/>
</dbReference>
<dbReference type="EMBL" id="QAOL01000022">
    <property type="protein sequence ID" value="PTQ83687.1"/>
    <property type="molecule type" value="Genomic_DNA"/>
</dbReference>
<reference evidence="3 6" key="2">
    <citation type="submission" date="2018-04" db="EMBL/GenBank/DDBJ databases">
        <title>Active sludge and wastewater microbial communities from Klosterneuburg, Austria.</title>
        <authorList>
            <person name="Wagner M."/>
        </authorList>
    </citation>
    <scope>NUCLEOTIDE SEQUENCE [LARGE SCALE GENOMIC DNA]</scope>
    <source>
        <strain evidence="3 6">Nm4</strain>
    </source>
</reference>
<dbReference type="SUPFAM" id="SSF56349">
    <property type="entry name" value="DNA breaking-rejoining enzymes"/>
    <property type="match status" value="1"/>
</dbReference>